<reference evidence="1 2" key="1">
    <citation type="journal article" date="2023" name="ISME J.">
        <title>Thermophilic Dehalococcoidia with unusual traits shed light on an unexpected past.</title>
        <authorList>
            <person name="Palmer M."/>
            <person name="Covington J.K."/>
            <person name="Zhou E.M."/>
            <person name="Thomas S.C."/>
            <person name="Habib N."/>
            <person name="Seymour C.O."/>
            <person name="Lai D."/>
            <person name="Johnston J."/>
            <person name="Hashimi A."/>
            <person name="Jiao J.Y."/>
            <person name="Muok A.R."/>
            <person name="Liu L."/>
            <person name="Xian W.D."/>
            <person name="Zhi X.Y."/>
            <person name="Li M.M."/>
            <person name="Silva L.P."/>
            <person name="Bowen B.P."/>
            <person name="Louie K."/>
            <person name="Briegel A."/>
            <person name="Pett-Ridge J."/>
            <person name="Weber P.K."/>
            <person name="Tocheva E.I."/>
            <person name="Woyke T."/>
            <person name="Northen T.R."/>
            <person name="Mayali X."/>
            <person name="Li W.J."/>
            <person name="Hedlund B.P."/>
        </authorList>
    </citation>
    <scope>NUCLEOTIDE SEQUENCE [LARGE SCALE GENOMIC DNA]</scope>
    <source>
        <strain evidence="1 2">YIM 72310</strain>
    </source>
</reference>
<dbReference type="Gene3D" id="3.40.50.170">
    <property type="entry name" value="Formyl transferase, N-terminal domain"/>
    <property type="match status" value="1"/>
</dbReference>
<evidence type="ECO:0000313" key="1">
    <source>
        <dbReference type="EMBL" id="WBL36343.1"/>
    </source>
</evidence>
<protein>
    <recommendedName>
        <fullName evidence="3">Formyl transferase N-terminal domain-containing protein</fullName>
    </recommendedName>
</protein>
<sequence length="157" mass="16689">MMFGYMLIATEALYGRYTFLNDHPALPDGPVGTYQEVIAELIRAGARESGCMMNVVTGDVDRGPAVSFCRYGIRDAANEALWAALPPAEAAAMHLDAIMATPLYADIRARGVARERPFLVETLRAVAEGRLAVPPPAPLDLTEAVEAALAAAGPAVY</sequence>
<accession>A0ABY7M8J6</accession>
<dbReference type="Proteomes" id="UP001212803">
    <property type="component" value="Chromosome"/>
</dbReference>
<dbReference type="RefSeq" id="WP_270056867.1">
    <property type="nucleotide sequence ID" value="NZ_CP115149.1"/>
</dbReference>
<gene>
    <name evidence="1" type="ORF">O0235_01840</name>
</gene>
<organism evidence="1 2">
    <name type="scientific">Tepidiforma flava</name>
    <dbReference type="NCBI Taxonomy" id="3004094"/>
    <lineage>
        <taxon>Bacteria</taxon>
        <taxon>Bacillati</taxon>
        <taxon>Chloroflexota</taxon>
        <taxon>Tepidiformia</taxon>
        <taxon>Tepidiformales</taxon>
        <taxon>Tepidiformaceae</taxon>
        <taxon>Tepidiforma</taxon>
    </lineage>
</organism>
<dbReference type="EMBL" id="CP115149">
    <property type="protein sequence ID" value="WBL36343.1"/>
    <property type="molecule type" value="Genomic_DNA"/>
</dbReference>
<dbReference type="InterPro" id="IPR036477">
    <property type="entry name" value="Formyl_transf_N_sf"/>
</dbReference>
<evidence type="ECO:0000313" key="2">
    <source>
        <dbReference type="Proteomes" id="UP001212803"/>
    </source>
</evidence>
<name>A0ABY7M8J6_9CHLR</name>
<evidence type="ECO:0008006" key="3">
    <source>
        <dbReference type="Google" id="ProtNLM"/>
    </source>
</evidence>
<dbReference type="SUPFAM" id="SSF53328">
    <property type="entry name" value="Formyltransferase"/>
    <property type="match status" value="1"/>
</dbReference>
<keyword evidence="2" id="KW-1185">Reference proteome</keyword>
<proteinExistence type="predicted"/>